<evidence type="ECO:0000256" key="1">
    <source>
        <dbReference type="ARBA" id="ARBA00022679"/>
    </source>
</evidence>
<keyword evidence="5" id="KW-1133">Transmembrane helix</keyword>
<accession>A0ABS1R1V2</accession>
<dbReference type="InterPro" id="IPR005467">
    <property type="entry name" value="His_kinase_dom"/>
</dbReference>
<dbReference type="InterPro" id="IPR003594">
    <property type="entry name" value="HATPase_dom"/>
</dbReference>
<gene>
    <name evidence="7" type="ORF">JKG61_06765</name>
</gene>
<proteinExistence type="predicted"/>
<dbReference type="CDD" id="cd16917">
    <property type="entry name" value="HATPase_UhpB-NarQ-NarX-like"/>
    <property type="match status" value="1"/>
</dbReference>
<keyword evidence="8" id="KW-1185">Reference proteome</keyword>
<evidence type="ECO:0000256" key="4">
    <source>
        <dbReference type="SAM" id="Coils"/>
    </source>
</evidence>
<evidence type="ECO:0000313" key="8">
    <source>
        <dbReference type="Proteomes" id="UP000625283"/>
    </source>
</evidence>
<feature type="transmembrane region" description="Helical" evidence="5">
    <location>
        <begin position="407"/>
        <end position="427"/>
    </location>
</feature>
<dbReference type="InterPro" id="IPR036890">
    <property type="entry name" value="HATPase_C_sf"/>
</dbReference>
<dbReference type="SUPFAM" id="SSF48452">
    <property type="entry name" value="TPR-like"/>
    <property type="match status" value="2"/>
</dbReference>
<dbReference type="Pfam" id="PF13424">
    <property type="entry name" value="TPR_12"/>
    <property type="match status" value="2"/>
</dbReference>
<name>A0ABS1R1V2_9SPHI</name>
<dbReference type="RefSeq" id="WP_202102211.1">
    <property type="nucleotide sequence ID" value="NZ_JAERTY010000003.1"/>
</dbReference>
<dbReference type="InterPro" id="IPR011712">
    <property type="entry name" value="Sig_transdc_His_kin_sub3_dim/P"/>
</dbReference>
<dbReference type="Proteomes" id="UP000625283">
    <property type="component" value="Unassembled WGS sequence"/>
</dbReference>
<keyword evidence="1" id="KW-0808">Transferase</keyword>
<evidence type="ECO:0000256" key="3">
    <source>
        <dbReference type="ARBA" id="ARBA00023012"/>
    </source>
</evidence>
<reference evidence="7 8" key="1">
    <citation type="submission" date="2021-01" db="EMBL/GenBank/DDBJ databases">
        <title>C459-1 draft genome sequence.</title>
        <authorList>
            <person name="Zhang X.-F."/>
        </authorList>
    </citation>
    <scope>NUCLEOTIDE SEQUENCE [LARGE SCALE GENOMIC DNA]</scope>
    <source>
        <strain evidence="8">C459-1</strain>
    </source>
</reference>
<comment type="caution">
    <text evidence="7">The sequence shown here is derived from an EMBL/GenBank/DDBJ whole genome shotgun (WGS) entry which is preliminary data.</text>
</comment>
<dbReference type="InterPro" id="IPR019734">
    <property type="entry name" value="TPR_rpt"/>
</dbReference>
<feature type="transmembrane region" description="Helical" evidence="5">
    <location>
        <begin position="12"/>
        <end position="31"/>
    </location>
</feature>
<evidence type="ECO:0000313" key="7">
    <source>
        <dbReference type="EMBL" id="MBL1408450.1"/>
    </source>
</evidence>
<dbReference type="PANTHER" id="PTHR24421">
    <property type="entry name" value="NITRATE/NITRITE SENSOR PROTEIN NARX-RELATED"/>
    <property type="match status" value="1"/>
</dbReference>
<dbReference type="Pfam" id="PF02518">
    <property type="entry name" value="HATPase_c"/>
    <property type="match status" value="1"/>
</dbReference>
<keyword evidence="4" id="KW-0175">Coiled coil</keyword>
<evidence type="ECO:0000256" key="5">
    <source>
        <dbReference type="SAM" id="Phobius"/>
    </source>
</evidence>
<keyword evidence="5" id="KW-0812">Transmembrane</keyword>
<evidence type="ECO:0000256" key="2">
    <source>
        <dbReference type="ARBA" id="ARBA00022777"/>
    </source>
</evidence>
<keyword evidence="5" id="KW-0472">Membrane</keyword>
<protein>
    <submittedName>
        <fullName evidence="7">Tetratricopeptide repeat protein</fullName>
    </submittedName>
</protein>
<dbReference type="EMBL" id="JAERTY010000003">
    <property type="protein sequence ID" value="MBL1408450.1"/>
    <property type="molecule type" value="Genomic_DNA"/>
</dbReference>
<keyword evidence="2" id="KW-0418">Kinase</keyword>
<dbReference type="Gene3D" id="1.25.40.10">
    <property type="entry name" value="Tetratricopeptide repeat domain"/>
    <property type="match status" value="2"/>
</dbReference>
<dbReference type="PROSITE" id="PS50109">
    <property type="entry name" value="HIS_KIN"/>
    <property type="match status" value="1"/>
</dbReference>
<dbReference type="InterPro" id="IPR011990">
    <property type="entry name" value="TPR-like_helical_dom_sf"/>
</dbReference>
<organism evidence="7 8">
    <name type="scientific">Sphingobacterium faecale</name>
    <dbReference type="NCBI Taxonomy" id="2803775"/>
    <lineage>
        <taxon>Bacteria</taxon>
        <taxon>Pseudomonadati</taxon>
        <taxon>Bacteroidota</taxon>
        <taxon>Sphingobacteriia</taxon>
        <taxon>Sphingobacteriales</taxon>
        <taxon>Sphingobacteriaceae</taxon>
        <taxon>Sphingobacterium</taxon>
    </lineage>
</organism>
<dbReference type="SMART" id="SM00028">
    <property type="entry name" value="TPR"/>
    <property type="match status" value="6"/>
</dbReference>
<dbReference type="Gene3D" id="3.30.565.10">
    <property type="entry name" value="Histidine kinase-like ATPase, C-terminal domain"/>
    <property type="match status" value="1"/>
</dbReference>
<dbReference type="Pfam" id="PF07730">
    <property type="entry name" value="HisKA_3"/>
    <property type="match status" value="1"/>
</dbReference>
<evidence type="ECO:0000259" key="6">
    <source>
        <dbReference type="PROSITE" id="PS50109"/>
    </source>
</evidence>
<sequence length="658" mass="76469">MDFNPLVSIQRLLFVKLIFLFLISFLFFVFACGQKIKDIECQDAEESIDEKKINEWIDSAVEFEDVNIDSAIYFYQKAGKLADSILSYNGKIRFAYNYSVVLNNSGKFEESEQLNREALRLAQQENDTLNMAKGFNNIANTFNYRSLYDTAYVYYIQSVVYFKKVDFPKLYIIYSNIGAVLEGLERHDEAIDYYNKAYLSAKEMKDSLMILSILNNKGVALNFKSSQEEAIQTFQDAFRYIGYNKESLYTAQLYGNYANSLKQVGQLDSSLYYYQKSYDISKKQENRENLAIALQGFAQVYFQKKDYQRADFYGNEALEKLSQDPTHDKLLLYKLLADIKYHIGDHERSYIYFSRYITLRDILQHTEIQKTISQAEKKYQLSQKEEELLMKELQLTKSELQHRKKNWYIIVGLFLVVTLAGISYLLYGNIKQRNRLFIAERDSLHKEKEMSVLRAGLEGAATERFRIAQELHDDLGTGLTSIRFLAEKITKQGGELEVQISKKIQEATQSLTEQINEIIWSMNTERDTLDELLTFIRVKIATLLDGNDIIYKIYFPEDIPTITLSGFFRRNMYLLVKEAVHNAIKHSGADCIKIEVEVVPHLKIRIIDNGDGISIQKQEMMGNGLKNMEQRIRSLSGSWEIFFENGTVVYFDVPYPIS</sequence>
<dbReference type="Gene3D" id="1.20.5.1930">
    <property type="match status" value="1"/>
</dbReference>
<keyword evidence="3" id="KW-0902">Two-component regulatory system</keyword>
<dbReference type="InterPro" id="IPR050482">
    <property type="entry name" value="Sensor_HK_TwoCompSys"/>
</dbReference>
<dbReference type="SUPFAM" id="SSF55874">
    <property type="entry name" value="ATPase domain of HSP90 chaperone/DNA topoisomerase II/histidine kinase"/>
    <property type="match status" value="1"/>
</dbReference>
<feature type="coiled-coil region" evidence="4">
    <location>
        <begin position="365"/>
        <end position="403"/>
    </location>
</feature>
<dbReference type="SMART" id="SM00387">
    <property type="entry name" value="HATPase_c"/>
    <property type="match status" value="1"/>
</dbReference>
<dbReference type="PANTHER" id="PTHR24421:SF58">
    <property type="entry name" value="SIGNAL TRANSDUCTION HISTIDINE-PROTEIN KINASE_PHOSPHATASE UHPB"/>
    <property type="match status" value="1"/>
</dbReference>
<feature type="domain" description="Histidine kinase" evidence="6">
    <location>
        <begin position="470"/>
        <end position="658"/>
    </location>
</feature>